<evidence type="ECO:0000313" key="1">
    <source>
        <dbReference type="EMBL" id="SMD37014.1"/>
    </source>
</evidence>
<proteinExistence type="predicted"/>
<evidence type="ECO:0000313" key="2">
    <source>
        <dbReference type="Proteomes" id="UP000192472"/>
    </source>
</evidence>
<dbReference type="STRING" id="692418.SAMN04488029_3191"/>
<dbReference type="AlphaFoldDB" id="A0A1W2GKD0"/>
<dbReference type="Proteomes" id="UP000192472">
    <property type="component" value="Unassembled WGS sequence"/>
</dbReference>
<reference evidence="1 2" key="1">
    <citation type="submission" date="2017-04" db="EMBL/GenBank/DDBJ databases">
        <authorList>
            <person name="Afonso C.L."/>
            <person name="Miller P.J."/>
            <person name="Scott M.A."/>
            <person name="Spackman E."/>
            <person name="Goraichik I."/>
            <person name="Dimitrov K.M."/>
            <person name="Suarez D.L."/>
            <person name="Swayne D.E."/>
        </authorList>
    </citation>
    <scope>NUCLEOTIDE SEQUENCE [LARGE SCALE GENOMIC DNA]</scope>
    <source>
        <strain evidence="1 2">DSM 26133</strain>
    </source>
</reference>
<name>A0A1W2GKD0_REIFA</name>
<dbReference type="EMBL" id="FWYF01000003">
    <property type="protein sequence ID" value="SMD37014.1"/>
    <property type="molecule type" value="Genomic_DNA"/>
</dbReference>
<sequence length="227" mass="26633">MNINGKDLSTVWLTEYPRFNEGKEIRKTEPVGYFGQNYWRFYIHFISIIQNPENPNEYFVYGKNRLKGNISEIQGTLKIESAEVYEEEFSEGIREGIIKGTYQLNEDRKKSGTGKFTGTFETYVMISDNNIQYSTLYWYADGFMNNQFEGTWTSFSSGKSYICNWGDNRIPNRQGFDIGAGQMGVHPDYEKNGWENFELATFPIANSDEHRRQIEEAKKKEAEEWWK</sequence>
<protein>
    <submittedName>
        <fullName evidence="1">Uncharacterized protein</fullName>
    </submittedName>
</protein>
<accession>A0A1W2GKD0</accession>
<keyword evidence="2" id="KW-1185">Reference proteome</keyword>
<gene>
    <name evidence="1" type="ORF">SAMN04488029_3191</name>
</gene>
<organism evidence="1 2">
    <name type="scientific">Reichenbachiella faecimaris</name>
    <dbReference type="NCBI Taxonomy" id="692418"/>
    <lineage>
        <taxon>Bacteria</taxon>
        <taxon>Pseudomonadati</taxon>
        <taxon>Bacteroidota</taxon>
        <taxon>Cytophagia</taxon>
        <taxon>Cytophagales</taxon>
        <taxon>Reichenbachiellaceae</taxon>
        <taxon>Reichenbachiella</taxon>
    </lineage>
</organism>